<proteinExistence type="predicted"/>
<protein>
    <recommendedName>
        <fullName evidence="4">Transposase</fullName>
    </recommendedName>
</protein>
<keyword evidence="3" id="KW-1185">Reference proteome</keyword>
<dbReference type="NCBIfam" id="NF047593">
    <property type="entry name" value="IS66_ISAeme5_TnpA"/>
    <property type="match status" value="1"/>
</dbReference>
<dbReference type="EMBL" id="LT841305">
    <property type="protein sequence ID" value="SMH64275.1"/>
    <property type="molecule type" value="Genomic_DNA"/>
</dbReference>
<evidence type="ECO:0000313" key="2">
    <source>
        <dbReference type="EMBL" id="SMH64275.1"/>
    </source>
</evidence>
<name>A0A060UTW7_9PROT</name>
<organism evidence="1">
    <name type="scientific">Acidithiobacillus ferrivorans</name>
    <dbReference type="NCBI Taxonomy" id="160808"/>
    <lineage>
        <taxon>Bacteria</taxon>
        <taxon>Pseudomonadati</taxon>
        <taxon>Pseudomonadota</taxon>
        <taxon>Acidithiobacillia</taxon>
        <taxon>Acidithiobacillales</taxon>
        <taxon>Acidithiobacillaceae</taxon>
        <taxon>Acidithiobacillus</taxon>
    </lineage>
</organism>
<evidence type="ECO:0000313" key="1">
    <source>
        <dbReference type="EMBL" id="CDQ10248.1"/>
    </source>
</evidence>
<dbReference type="Proteomes" id="UP000193925">
    <property type="component" value="Chromosome AFERRI"/>
</dbReference>
<sequence length="109" mass="12118">MTKDEKTAYWRQQVDGFQASGLSVKNYCAQEGIAVATLHYWRKRFADAVEPRPMVHGTEGFLPVTLAPVRPSVSPVEIMLLSGRSLKLTAPMDTGWLRTLVRVLESPCG</sequence>
<dbReference type="RefSeq" id="WP_035192682.1">
    <property type="nucleotide sequence ID" value="NZ_CCCS020000035.1"/>
</dbReference>
<accession>A0A060UTW7</accession>
<dbReference type="AlphaFoldDB" id="A0A060UTW7"/>
<reference evidence="1" key="2">
    <citation type="submission" date="2014-07" db="EMBL/GenBank/DDBJ databases">
        <title>Initial genome analysis of the psychrotolerant acidophile Acidithiobacillus ferrivorans CF27: insights into iron and sulfur oxidation pathways and into biofilm formation.</title>
        <authorList>
            <person name="Talla E."/>
            <person name="Hedrich S."/>
            <person name="Mangenot S."/>
            <person name="Ji B."/>
            <person name="Johnson D.B."/>
            <person name="Barbe V."/>
            <person name="Bonnefoy V."/>
        </authorList>
    </citation>
    <scope>NUCLEOTIDE SEQUENCE [LARGE SCALE GENOMIC DNA]</scope>
    <source>
        <strain evidence="1">CF27</strain>
    </source>
</reference>
<reference evidence="1" key="1">
    <citation type="submission" date="2014-03" db="EMBL/GenBank/DDBJ databases">
        <authorList>
            <person name="Genoscope - CEA"/>
        </authorList>
    </citation>
    <scope>NUCLEOTIDE SEQUENCE [LARGE SCALE GENOMIC DNA]</scope>
    <source>
        <strain evidence="1">CF27</strain>
    </source>
</reference>
<gene>
    <name evidence="2" type="ORF">AFERRI_10308</name>
    <name evidence="1" type="ORF">AFERRI_400029</name>
</gene>
<evidence type="ECO:0000313" key="3">
    <source>
        <dbReference type="Proteomes" id="UP000193925"/>
    </source>
</evidence>
<evidence type="ECO:0008006" key="4">
    <source>
        <dbReference type="Google" id="ProtNLM"/>
    </source>
</evidence>
<dbReference type="EMBL" id="CCCS020000035">
    <property type="protein sequence ID" value="CDQ10248.1"/>
    <property type="molecule type" value="Genomic_DNA"/>
</dbReference>
<reference evidence="2 3" key="3">
    <citation type="submission" date="2017-03" db="EMBL/GenBank/DDBJ databases">
        <authorList>
            <person name="Regsiter A."/>
            <person name="William W."/>
        </authorList>
    </citation>
    <scope>NUCLEOTIDE SEQUENCE [LARGE SCALE GENOMIC DNA]</scope>
    <source>
        <strain evidence="2">PRJEB5721</strain>
    </source>
</reference>